<comment type="catalytic activity">
    <reaction evidence="1">
        <text>ATP + protein L-histidine = ADP + protein N-phospho-L-histidine.</text>
        <dbReference type="EC" id="2.7.13.3"/>
    </reaction>
</comment>
<keyword evidence="6 11" id="KW-0812">Transmembrane</keyword>
<comment type="subcellular location">
    <subcellularLocation>
        <location evidence="2">Membrane</location>
    </subcellularLocation>
</comment>
<reference evidence="14 15" key="1">
    <citation type="journal article" date="2024" name="Appl. Environ. Microbiol.">
        <title>Pontiella agarivorans sp. nov., a novel marine anaerobic bacterium capable of degrading macroalgal polysaccharides and fixing nitrogen.</title>
        <authorList>
            <person name="Liu N."/>
            <person name="Kivenson V."/>
            <person name="Peng X."/>
            <person name="Cui Z."/>
            <person name="Lankiewicz T.S."/>
            <person name="Gosselin K.M."/>
            <person name="English C.J."/>
            <person name="Blair E.M."/>
            <person name="O'Malley M.A."/>
            <person name="Valentine D.L."/>
        </authorList>
    </citation>
    <scope>NUCLEOTIDE SEQUENCE [LARGE SCALE GENOMIC DNA]</scope>
    <source>
        <strain evidence="14 15">NLcol2</strain>
    </source>
</reference>
<dbReference type="InterPro" id="IPR050428">
    <property type="entry name" value="TCS_sensor_his_kinase"/>
</dbReference>
<comment type="caution">
    <text evidence="14">The sequence shown here is derived from an EMBL/GenBank/DDBJ whole genome shotgun (WGS) entry which is preliminary data.</text>
</comment>
<dbReference type="RefSeq" id="WP_322609504.1">
    <property type="nucleotide sequence ID" value="NZ_JARVCO010000012.1"/>
</dbReference>
<dbReference type="PANTHER" id="PTHR45436:SF5">
    <property type="entry name" value="SENSOR HISTIDINE KINASE TRCS"/>
    <property type="match status" value="1"/>
</dbReference>
<evidence type="ECO:0000259" key="13">
    <source>
        <dbReference type="PROSITE" id="PS50885"/>
    </source>
</evidence>
<name>A0ABU5MZV2_9BACT</name>
<keyword evidence="7 14" id="KW-0418">Kinase</keyword>
<dbReference type="InterPro" id="IPR005467">
    <property type="entry name" value="His_kinase_dom"/>
</dbReference>
<feature type="domain" description="Histidine kinase" evidence="12">
    <location>
        <begin position="135"/>
        <end position="350"/>
    </location>
</feature>
<dbReference type="SUPFAM" id="SSF47384">
    <property type="entry name" value="Homodimeric domain of signal transducing histidine kinase"/>
    <property type="match status" value="1"/>
</dbReference>
<evidence type="ECO:0000256" key="8">
    <source>
        <dbReference type="ARBA" id="ARBA00022989"/>
    </source>
</evidence>
<evidence type="ECO:0000256" key="9">
    <source>
        <dbReference type="ARBA" id="ARBA00023012"/>
    </source>
</evidence>
<dbReference type="PRINTS" id="PR00344">
    <property type="entry name" value="BCTRLSENSOR"/>
</dbReference>
<dbReference type="CDD" id="cd00082">
    <property type="entry name" value="HisKA"/>
    <property type="match status" value="1"/>
</dbReference>
<dbReference type="Gene3D" id="1.10.287.130">
    <property type="match status" value="1"/>
</dbReference>
<evidence type="ECO:0000313" key="14">
    <source>
        <dbReference type="EMBL" id="MDZ8119721.1"/>
    </source>
</evidence>
<evidence type="ECO:0000256" key="1">
    <source>
        <dbReference type="ARBA" id="ARBA00000085"/>
    </source>
</evidence>
<dbReference type="Proteomes" id="UP001290861">
    <property type="component" value="Unassembled WGS sequence"/>
</dbReference>
<dbReference type="Pfam" id="PF00672">
    <property type="entry name" value="HAMP"/>
    <property type="match status" value="1"/>
</dbReference>
<dbReference type="Gene3D" id="3.30.565.10">
    <property type="entry name" value="Histidine kinase-like ATPase, C-terminal domain"/>
    <property type="match status" value="1"/>
</dbReference>
<dbReference type="InterPro" id="IPR036890">
    <property type="entry name" value="HATPase_C_sf"/>
</dbReference>
<feature type="domain" description="HAMP" evidence="13">
    <location>
        <begin position="74"/>
        <end position="127"/>
    </location>
</feature>
<feature type="transmembrane region" description="Helical" evidence="11">
    <location>
        <begin position="12"/>
        <end position="32"/>
    </location>
</feature>
<dbReference type="SUPFAM" id="SSF158472">
    <property type="entry name" value="HAMP domain-like"/>
    <property type="match status" value="1"/>
</dbReference>
<sequence length="362" mass="39947">MKNRTIRFRFFMWLALHTLIIFILIALALFFFDLIEFLQHPALLEEELEELMVLGIVMAVLFPTGLAGAWLVAKLLLRPWNAMVVQAERISAGCLASRIEVENPHDEVGRLAATLNQTFDNYQKLLDRLHRFSYDASHQLRNPLAAIRTHSEVCLKYPRTEEEYRGVIGSILEDTDRLSRTVDQLLLLARAAGGALREGLTEVDLRKLAEDVVREGQAIGETRNIAVELKAGSTPFLQVGVPDLLREALANLLDNALKFSPDGGRIEIGLSKTTDGFSRITVTDSGPGLSPERRLSVFRPFERTSGSGKESVGLGLALVADICDAHAGRFGVDEAPGGGCCFWIELSAELQGMMSTCRTALN</sequence>
<dbReference type="InterPro" id="IPR004358">
    <property type="entry name" value="Sig_transdc_His_kin-like_C"/>
</dbReference>
<feature type="transmembrane region" description="Helical" evidence="11">
    <location>
        <begin position="52"/>
        <end position="73"/>
    </location>
</feature>
<evidence type="ECO:0000313" key="15">
    <source>
        <dbReference type="Proteomes" id="UP001290861"/>
    </source>
</evidence>
<dbReference type="SMART" id="SM00388">
    <property type="entry name" value="HisKA"/>
    <property type="match status" value="1"/>
</dbReference>
<dbReference type="SUPFAM" id="SSF55874">
    <property type="entry name" value="ATPase domain of HSP90 chaperone/DNA topoisomerase II/histidine kinase"/>
    <property type="match status" value="1"/>
</dbReference>
<dbReference type="InterPro" id="IPR003594">
    <property type="entry name" value="HATPase_dom"/>
</dbReference>
<evidence type="ECO:0000256" key="11">
    <source>
        <dbReference type="SAM" id="Phobius"/>
    </source>
</evidence>
<dbReference type="EC" id="2.7.13.3" evidence="3"/>
<dbReference type="InterPro" id="IPR003660">
    <property type="entry name" value="HAMP_dom"/>
</dbReference>
<dbReference type="Pfam" id="PF00512">
    <property type="entry name" value="HisKA"/>
    <property type="match status" value="1"/>
</dbReference>
<dbReference type="PANTHER" id="PTHR45436">
    <property type="entry name" value="SENSOR HISTIDINE KINASE YKOH"/>
    <property type="match status" value="1"/>
</dbReference>
<dbReference type="EMBL" id="JARVCO010000012">
    <property type="protein sequence ID" value="MDZ8119721.1"/>
    <property type="molecule type" value="Genomic_DNA"/>
</dbReference>
<organism evidence="14 15">
    <name type="scientific">Pontiella agarivorans</name>
    <dbReference type="NCBI Taxonomy" id="3038953"/>
    <lineage>
        <taxon>Bacteria</taxon>
        <taxon>Pseudomonadati</taxon>
        <taxon>Kiritimatiellota</taxon>
        <taxon>Kiritimatiellia</taxon>
        <taxon>Kiritimatiellales</taxon>
        <taxon>Pontiellaceae</taxon>
        <taxon>Pontiella</taxon>
    </lineage>
</organism>
<evidence type="ECO:0000256" key="2">
    <source>
        <dbReference type="ARBA" id="ARBA00004370"/>
    </source>
</evidence>
<evidence type="ECO:0000256" key="3">
    <source>
        <dbReference type="ARBA" id="ARBA00012438"/>
    </source>
</evidence>
<proteinExistence type="predicted"/>
<evidence type="ECO:0000256" key="6">
    <source>
        <dbReference type="ARBA" id="ARBA00022692"/>
    </source>
</evidence>
<dbReference type="InterPro" id="IPR003661">
    <property type="entry name" value="HisK_dim/P_dom"/>
</dbReference>
<dbReference type="GO" id="GO:0016301">
    <property type="term" value="F:kinase activity"/>
    <property type="evidence" value="ECO:0007669"/>
    <property type="project" value="UniProtKB-KW"/>
</dbReference>
<dbReference type="InterPro" id="IPR036097">
    <property type="entry name" value="HisK_dim/P_sf"/>
</dbReference>
<dbReference type="SMART" id="SM00304">
    <property type="entry name" value="HAMP"/>
    <property type="match status" value="1"/>
</dbReference>
<evidence type="ECO:0000256" key="7">
    <source>
        <dbReference type="ARBA" id="ARBA00022777"/>
    </source>
</evidence>
<gene>
    <name evidence="14" type="ORF">P9H32_13920</name>
</gene>
<keyword evidence="10 11" id="KW-0472">Membrane</keyword>
<evidence type="ECO:0000259" key="12">
    <source>
        <dbReference type="PROSITE" id="PS50109"/>
    </source>
</evidence>
<dbReference type="CDD" id="cd06225">
    <property type="entry name" value="HAMP"/>
    <property type="match status" value="1"/>
</dbReference>
<accession>A0ABU5MZV2</accession>
<evidence type="ECO:0000256" key="5">
    <source>
        <dbReference type="ARBA" id="ARBA00022679"/>
    </source>
</evidence>
<dbReference type="SMART" id="SM00387">
    <property type="entry name" value="HATPase_c"/>
    <property type="match status" value="1"/>
</dbReference>
<keyword evidence="5" id="KW-0808">Transferase</keyword>
<keyword evidence="8 11" id="KW-1133">Transmembrane helix</keyword>
<dbReference type="Pfam" id="PF02518">
    <property type="entry name" value="HATPase_c"/>
    <property type="match status" value="1"/>
</dbReference>
<keyword evidence="4" id="KW-0597">Phosphoprotein</keyword>
<keyword evidence="9" id="KW-0902">Two-component regulatory system</keyword>
<dbReference type="Gene3D" id="6.10.340.10">
    <property type="match status" value="1"/>
</dbReference>
<dbReference type="PROSITE" id="PS50885">
    <property type="entry name" value="HAMP"/>
    <property type="match status" value="1"/>
</dbReference>
<dbReference type="CDD" id="cd00075">
    <property type="entry name" value="HATPase"/>
    <property type="match status" value="1"/>
</dbReference>
<protein>
    <recommendedName>
        <fullName evidence="3">histidine kinase</fullName>
        <ecNumber evidence="3">2.7.13.3</ecNumber>
    </recommendedName>
</protein>
<evidence type="ECO:0000256" key="4">
    <source>
        <dbReference type="ARBA" id="ARBA00022553"/>
    </source>
</evidence>
<keyword evidence="15" id="KW-1185">Reference proteome</keyword>
<evidence type="ECO:0000256" key="10">
    <source>
        <dbReference type="ARBA" id="ARBA00023136"/>
    </source>
</evidence>
<dbReference type="PROSITE" id="PS50109">
    <property type="entry name" value="HIS_KIN"/>
    <property type="match status" value="1"/>
</dbReference>